<accession>A0ABS1I5M7</accession>
<evidence type="ECO:0000313" key="2">
    <source>
        <dbReference type="Proteomes" id="UP000654452"/>
    </source>
</evidence>
<reference evidence="1 2" key="1">
    <citation type="submission" date="2021-01" db="EMBL/GenBank/DDBJ databases">
        <title>Azospirillum sp. YIM DDC1 draft genome.</title>
        <authorList>
            <person name="Wang Y.-X."/>
        </authorList>
    </citation>
    <scope>NUCLEOTIDE SEQUENCE [LARGE SCALE GENOMIC DNA]</scope>
    <source>
        <strain evidence="1 2">YIM DDC1</strain>
    </source>
</reference>
<dbReference type="PANTHER" id="PTHR37909:SF1">
    <property type="entry name" value="S-ADENOSYL-L-METHIONINE-DEPENDENT METHYLTRANSFERASES SUPERFAMILY PROTEIN"/>
    <property type="match status" value="1"/>
</dbReference>
<protein>
    <submittedName>
        <fullName evidence="1">Class I SAM-dependent methyltransferase</fullName>
    </submittedName>
</protein>
<dbReference type="RefSeq" id="WP_200486887.1">
    <property type="nucleotide sequence ID" value="NZ_JAEPIV010000024.1"/>
</dbReference>
<keyword evidence="2" id="KW-1185">Reference proteome</keyword>
<dbReference type="PANTHER" id="PTHR37909">
    <property type="entry name" value="S-ADENOSYL-L-METHIONINE-DEPENDENT METHYLTRANSFERASES SUPERFAMILY PROTEIN"/>
    <property type="match status" value="1"/>
</dbReference>
<dbReference type="EMBL" id="JAEPIV010000024">
    <property type="protein sequence ID" value="MBK4722373.1"/>
    <property type="molecule type" value="Genomic_DNA"/>
</dbReference>
<dbReference type="Gene3D" id="3.40.50.150">
    <property type="entry name" value="Vaccinia Virus protein VP39"/>
    <property type="match status" value="1"/>
</dbReference>
<proteinExistence type="predicted"/>
<gene>
    <name evidence="1" type="ORF">JJL56_26315</name>
</gene>
<dbReference type="Proteomes" id="UP000654452">
    <property type="component" value="Unassembled WGS sequence"/>
</dbReference>
<dbReference type="GO" id="GO:0008168">
    <property type="term" value="F:methyltransferase activity"/>
    <property type="evidence" value="ECO:0007669"/>
    <property type="project" value="UniProtKB-KW"/>
</dbReference>
<evidence type="ECO:0000313" key="1">
    <source>
        <dbReference type="EMBL" id="MBK4722373.1"/>
    </source>
</evidence>
<dbReference type="GO" id="GO:0032259">
    <property type="term" value="P:methylation"/>
    <property type="evidence" value="ECO:0007669"/>
    <property type="project" value="UniProtKB-KW"/>
</dbReference>
<name>A0ABS1I5M7_9PROT</name>
<dbReference type="InterPro" id="IPR029063">
    <property type="entry name" value="SAM-dependent_MTases_sf"/>
</dbReference>
<sequence>MAIYEKSYISIDESIAQQVGYPYPTPKLTFDFPPHLIETCMVHGRPWVHRGETLARFANEFDLRVIVELGVWRGETFERLLEQCPAAKVYGIDRWAPAPEAAAGAPEDWAEWPHEDHLAKVQAIASGHPGRAHVFRMETVTAAALFNTCSVDMVFVDADHSYNGVISDIDAWLPKIRSGGWIFGHDIDWTTVRAAVHDRLGYDLEYGMDALWAWKVP</sequence>
<keyword evidence="1" id="KW-0489">Methyltransferase</keyword>
<dbReference type="SUPFAM" id="SSF53335">
    <property type="entry name" value="S-adenosyl-L-methionine-dependent methyltransferases"/>
    <property type="match status" value="1"/>
</dbReference>
<comment type="caution">
    <text evidence="1">The sequence shown here is derived from an EMBL/GenBank/DDBJ whole genome shotgun (WGS) entry which is preliminary data.</text>
</comment>
<organism evidence="1 2">
    <name type="scientific">Azospirillum aestuarii</name>
    <dbReference type="NCBI Taxonomy" id="2802052"/>
    <lineage>
        <taxon>Bacteria</taxon>
        <taxon>Pseudomonadati</taxon>
        <taxon>Pseudomonadota</taxon>
        <taxon>Alphaproteobacteria</taxon>
        <taxon>Rhodospirillales</taxon>
        <taxon>Azospirillaceae</taxon>
        <taxon>Azospirillum</taxon>
    </lineage>
</organism>
<dbReference type="Pfam" id="PF13578">
    <property type="entry name" value="Methyltransf_24"/>
    <property type="match status" value="1"/>
</dbReference>
<keyword evidence="1" id="KW-0808">Transferase</keyword>